<evidence type="ECO:0000313" key="2">
    <source>
        <dbReference type="Proteomes" id="UP001156870"/>
    </source>
</evidence>
<dbReference type="AlphaFoldDB" id="A0AA37WN66"/>
<dbReference type="EMBL" id="BSPD01000073">
    <property type="protein sequence ID" value="GLS27243.1"/>
    <property type="molecule type" value="Genomic_DNA"/>
</dbReference>
<dbReference type="Pfam" id="PF09938">
    <property type="entry name" value="DUF2170"/>
    <property type="match status" value="1"/>
</dbReference>
<protein>
    <recommendedName>
        <fullName evidence="3">DUF2170 family protein</fullName>
    </recommendedName>
</protein>
<comment type="caution">
    <text evidence="1">The sequence shown here is derived from an EMBL/GenBank/DDBJ whole genome shotgun (WGS) entry which is preliminary data.</text>
</comment>
<dbReference type="RefSeq" id="WP_232593767.1">
    <property type="nucleotide sequence ID" value="NZ_BSPD01000073.1"/>
</dbReference>
<organism evidence="1 2">
    <name type="scientific">Marinibactrum halimedae</name>
    <dbReference type="NCBI Taxonomy" id="1444977"/>
    <lineage>
        <taxon>Bacteria</taxon>
        <taxon>Pseudomonadati</taxon>
        <taxon>Pseudomonadota</taxon>
        <taxon>Gammaproteobacteria</taxon>
        <taxon>Cellvibrionales</taxon>
        <taxon>Cellvibrionaceae</taxon>
        <taxon>Marinibactrum</taxon>
    </lineage>
</organism>
<name>A0AA37WN66_9GAMM</name>
<keyword evidence="2" id="KW-1185">Reference proteome</keyword>
<gene>
    <name evidence="1" type="primary">yjfI</name>
    <name evidence="1" type="ORF">GCM10007877_29620</name>
</gene>
<sequence length="133" mass="14781">MAWTQTSLKELIEQQPNWVVEDEGNCISISNDEGVDAFVYAGETQIIVEAILFPAKNVGNKAGLNDLVLRTHQLVPLTTIGITTIDREDYYVAFGALSADSKDSVVIEEIETLFTNVDEFLELYSDHLLKETA</sequence>
<evidence type="ECO:0008006" key="3">
    <source>
        <dbReference type="Google" id="ProtNLM"/>
    </source>
</evidence>
<dbReference type="Proteomes" id="UP001156870">
    <property type="component" value="Unassembled WGS sequence"/>
</dbReference>
<evidence type="ECO:0000313" key="1">
    <source>
        <dbReference type="EMBL" id="GLS27243.1"/>
    </source>
</evidence>
<proteinExistence type="predicted"/>
<reference evidence="1 2" key="1">
    <citation type="journal article" date="2014" name="Int. J. Syst. Evol. Microbiol.">
        <title>Complete genome sequence of Corynebacterium casei LMG S-19264T (=DSM 44701T), isolated from a smear-ripened cheese.</title>
        <authorList>
            <consortium name="US DOE Joint Genome Institute (JGI-PGF)"/>
            <person name="Walter F."/>
            <person name="Albersmeier A."/>
            <person name="Kalinowski J."/>
            <person name="Ruckert C."/>
        </authorList>
    </citation>
    <scope>NUCLEOTIDE SEQUENCE [LARGE SCALE GENOMIC DNA]</scope>
    <source>
        <strain evidence="1 2">NBRC 110095</strain>
    </source>
</reference>
<accession>A0AA37WN66</accession>
<dbReference type="InterPro" id="IPR019231">
    <property type="entry name" value="DUF2170"/>
</dbReference>